<organism evidence="2 3">
    <name type="scientific">Purpureocillium lilacinum</name>
    <name type="common">Paecilomyces lilacinus</name>
    <dbReference type="NCBI Taxonomy" id="33203"/>
    <lineage>
        <taxon>Eukaryota</taxon>
        <taxon>Fungi</taxon>
        <taxon>Dikarya</taxon>
        <taxon>Ascomycota</taxon>
        <taxon>Pezizomycotina</taxon>
        <taxon>Sordariomycetes</taxon>
        <taxon>Hypocreomycetidae</taxon>
        <taxon>Hypocreales</taxon>
        <taxon>Ophiocordycipitaceae</taxon>
        <taxon>Purpureocillium</taxon>
    </lineage>
</organism>
<evidence type="ECO:0000256" key="1">
    <source>
        <dbReference type="SAM" id="MobiDB-lite"/>
    </source>
</evidence>
<name>A0A2U3EFD9_PURLI</name>
<dbReference type="EMBL" id="LCWV01000005">
    <property type="protein sequence ID" value="PWI73231.1"/>
    <property type="molecule type" value="Genomic_DNA"/>
</dbReference>
<accession>A0A2U3EFD9</accession>
<gene>
    <name evidence="2" type="ORF">PCL_10246</name>
</gene>
<proteinExistence type="predicted"/>
<reference evidence="2 3" key="1">
    <citation type="journal article" date="2016" name="Front. Microbiol.">
        <title>Genome and transcriptome sequences reveal the specific parasitism of the nematophagous Purpureocillium lilacinum 36-1.</title>
        <authorList>
            <person name="Xie J."/>
            <person name="Li S."/>
            <person name="Mo C."/>
            <person name="Xiao X."/>
            <person name="Peng D."/>
            <person name="Wang G."/>
            <person name="Xiao Y."/>
        </authorList>
    </citation>
    <scope>NUCLEOTIDE SEQUENCE [LARGE SCALE GENOMIC DNA]</scope>
    <source>
        <strain evidence="2 3">36-1</strain>
    </source>
</reference>
<feature type="region of interest" description="Disordered" evidence="1">
    <location>
        <begin position="1"/>
        <end position="51"/>
    </location>
</feature>
<comment type="caution">
    <text evidence="2">The sequence shown here is derived from an EMBL/GenBank/DDBJ whole genome shotgun (WGS) entry which is preliminary data.</text>
</comment>
<evidence type="ECO:0000313" key="3">
    <source>
        <dbReference type="Proteomes" id="UP000245956"/>
    </source>
</evidence>
<sequence length="114" mass="12143">MNIRASRSYAYSVHSSRDKRPFAHTSLSVPSPPLNPAGRFQGSGAAEGGFAPDGAVTTAAFVMDPNPSPHGWRHPLVAWLGLAQQGRPKFVVFDVSSAISSSALRSPRSISRQL</sequence>
<dbReference type="AlphaFoldDB" id="A0A2U3EFD9"/>
<protein>
    <submittedName>
        <fullName evidence="2">Uncharacterized protein</fullName>
    </submittedName>
</protein>
<evidence type="ECO:0000313" key="2">
    <source>
        <dbReference type="EMBL" id="PWI73231.1"/>
    </source>
</evidence>
<dbReference type="Proteomes" id="UP000245956">
    <property type="component" value="Unassembled WGS sequence"/>
</dbReference>